<protein>
    <submittedName>
        <fullName evidence="2">Uncharacterized protein</fullName>
    </submittedName>
</protein>
<dbReference type="Proteomes" id="UP000592780">
    <property type="component" value="Unassembled WGS sequence"/>
</dbReference>
<dbReference type="AlphaFoldDB" id="A0A7W8VB27"/>
<feature type="compositionally biased region" description="Low complexity" evidence="1">
    <location>
        <begin position="75"/>
        <end position="87"/>
    </location>
</feature>
<organism evidence="2 3">
    <name type="scientific">Paraburkholderia atlantica</name>
    <dbReference type="NCBI Taxonomy" id="2654982"/>
    <lineage>
        <taxon>Bacteria</taxon>
        <taxon>Pseudomonadati</taxon>
        <taxon>Pseudomonadota</taxon>
        <taxon>Betaproteobacteria</taxon>
        <taxon>Burkholderiales</taxon>
        <taxon>Burkholderiaceae</taxon>
        <taxon>Paraburkholderia</taxon>
    </lineage>
</organism>
<feature type="region of interest" description="Disordered" evidence="1">
    <location>
        <begin position="55"/>
        <end position="102"/>
    </location>
</feature>
<accession>A0A7W8VB27</accession>
<gene>
    <name evidence="2" type="ORF">HDG40_007685</name>
</gene>
<feature type="region of interest" description="Disordered" evidence="1">
    <location>
        <begin position="1"/>
        <end position="21"/>
    </location>
</feature>
<proteinExistence type="predicted"/>
<evidence type="ECO:0000313" key="3">
    <source>
        <dbReference type="Proteomes" id="UP000592780"/>
    </source>
</evidence>
<feature type="compositionally biased region" description="Polar residues" evidence="1">
    <location>
        <begin position="90"/>
        <end position="102"/>
    </location>
</feature>
<keyword evidence="3" id="KW-1185">Reference proteome</keyword>
<evidence type="ECO:0000313" key="2">
    <source>
        <dbReference type="EMBL" id="MBB5429488.1"/>
    </source>
</evidence>
<comment type="caution">
    <text evidence="2">The sequence shown here is derived from an EMBL/GenBank/DDBJ whole genome shotgun (WGS) entry which is preliminary data.</text>
</comment>
<sequence length="102" mass="11246">MEPRTQQSGAVAPADVTTDLGVHAPLTAEARAIWDRSREMYNGAFARQPSRLALKGSHCSGNRHLARHRPRLHQSSNRSANRRAIAAGTRTPQQRLSVRNAL</sequence>
<reference evidence="2 3" key="1">
    <citation type="submission" date="2020-08" db="EMBL/GenBank/DDBJ databases">
        <title>Genomic Encyclopedia of Type Strains, Phase IV (KMG-V): Genome sequencing to study the core and pangenomes of soil and plant-associated prokaryotes.</title>
        <authorList>
            <person name="Whitman W."/>
        </authorList>
    </citation>
    <scope>NUCLEOTIDE SEQUENCE [LARGE SCALE GENOMIC DNA]</scope>
    <source>
        <strain evidence="2 3">JPY158</strain>
    </source>
</reference>
<name>A0A7W8VB27_PARAM</name>
<dbReference type="EMBL" id="JACHDD010000029">
    <property type="protein sequence ID" value="MBB5429488.1"/>
    <property type="molecule type" value="Genomic_DNA"/>
</dbReference>
<evidence type="ECO:0000256" key="1">
    <source>
        <dbReference type="SAM" id="MobiDB-lite"/>
    </source>
</evidence>